<evidence type="ECO:0000256" key="3">
    <source>
        <dbReference type="ARBA" id="ARBA00022900"/>
    </source>
</evidence>
<dbReference type="Gene3D" id="2.30.39.10">
    <property type="entry name" value="Alpha-1-antitrypsin, domain 1"/>
    <property type="match status" value="1"/>
</dbReference>
<dbReference type="SMART" id="SM00093">
    <property type="entry name" value="SERPIN"/>
    <property type="match status" value="1"/>
</dbReference>
<evidence type="ECO:0000256" key="2">
    <source>
        <dbReference type="ARBA" id="ARBA00022690"/>
    </source>
</evidence>
<dbReference type="EMBL" id="JXLN01010816">
    <property type="protein sequence ID" value="KPM06358.1"/>
    <property type="molecule type" value="Genomic_DNA"/>
</dbReference>
<feature type="domain" description="Serpin" evidence="7">
    <location>
        <begin position="13"/>
        <end position="551"/>
    </location>
</feature>
<proteinExistence type="inferred from homology"/>
<dbReference type="PANTHER" id="PTHR11461:SF211">
    <property type="entry name" value="GH10112P-RELATED"/>
    <property type="match status" value="1"/>
</dbReference>
<feature type="region of interest" description="Disordered" evidence="6">
    <location>
        <begin position="477"/>
        <end position="497"/>
    </location>
</feature>
<dbReference type="GO" id="GO:0005615">
    <property type="term" value="C:extracellular space"/>
    <property type="evidence" value="ECO:0007669"/>
    <property type="project" value="InterPro"/>
</dbReference>
<keyword evidence="3" id="KW-0722">Serine protease inhibitor</keyword>
<evidence type="ECO:0000256" key="4">
    <source>
        <dbReference type="ARBA" id="ARBA00023180"/>
    </source>
</evidence>
<dbReference type="Gene3D" id="3.30.497.10">
    <property type="entry name" value="Antithrombin, subunit I, domain 2"/>
    <property type="match status" value="1"/>
</dbReference>
<dbReference type="InterPro" id="IPR042185">
    <property type="entry name" value="Serpin_sf_2"/>
</dbReference>
<evidence type="ECO:0000256" key="5">
    <source>
        <dbReference type="RuleBase" id="RU000411"/>
    </source>
</evidence>
<comment type="similarity">
    <text evidence="1 5">Belongs to the serpin family.</text>
</comment>
<protein>
    <submittedName>
        <fullName evidence="8">Sar s 27 allergen (Serpin-like protein 5)</fullName>
    </submittedName>
</protein>
<dbReference type="InterPro" id="IPR023796">
    <property type="entry name" value="Serpin_dom"/>
</dbReference>
<keyword evidence="2" id="KW-0646">Protease inhibitor</keyword>
<dbReference type="OrthoDB" id="10063692at2759"/>
<feature type="compositionally biased region" description="Polar residues" evidence="6">
    <location>
        <begin position="293"/>
        <end position="310"/>
    </location>
</feature>
<keyword evidence="4" id="KW-0325">Glycoprotein</keyword>
<dbReference type="GO" id="GO:0004867">
    <property type="term" value="F:serine-type endopeptidase inhibitor activity"/>
    <property type="evidence" value="ECO:0007669"/>
    <property type="project" value="UniProtKB-KW"/>
</dbReference>
<organism evidence="8 9">
    <name type="scientific">Sarcoptes scabiei</name>
    <name type="common">Itch mite</name>
    <name type="synonym">Acarus scabiei</name>
    <dbReference type="NCBI Taxonomy" id="52283"/>
    <lineage>
        <taxon>Eukaryota</taxon>
        <taxon>Metazoa</taxon>
        <taxon>Ecdysozoa</taxon>
        <taxon>Arthropoda</taxon>
        <taxon>Chelicerata</taxon>
        <taxon>Arachnida</taxon>
        <taxon>Acari</taxon>
        <taxon>Acariformes</taxon>
        <taxon>Sarcoptiformes</taxon>
        <taxon>Astigmata</taxon>
        <taxon>Psoroptidia</taxon>
        <taxon>Sarcoptoidea</taxon>
        <taxon>Sarcoptidae</taxon>
        <taxon>Sarcoptinae</taxon>
        <taxon>Sarcoptes</taxon>
    </lineage>
</organism>
<dbReference type="InterPro" id="IPR000215">
    <property type="entry name" value="Serpin_fam"/>
</dbReference>
<dbReference type="InterPro" id="IPR042178">
    <property type="entry name" value="Serpin_sf_1"/>
</dbReference>
<dbReference type="SUPFAM" id="SSF56574">
    <property type="entry name" value="Serpins"/>
    <property type="match status" value="2"/>
</dbReference>
<dbReference type="PANTHER" id="PTHR11461">
    <property type="entry name" value="SERINE PROTEASE INHIBITOR, SERPIN"/>
    <property type="match status" value="1"/>
</dbReference>
<evidence type="ECO:0000313" key="9">
    <source>
        <dbReference type="Proteomes" id="UP000616769"/>
    </source>
</evidence>
<dbReference type="VEuPathDB" id="VectorBase:SSCA002479"/>
<comment type="caution">
    <text evidence="8">The sequence shown here is derived from an EMBL/GenBank/DDBJ whole genome shotgun (WGS) entry which is preliminary data.</text>
</comment>
<feature type="region of interest" description="Disordered" evidence="6">
    <location>
        <begin position="293"/>
        <end position="313"/>
    </location>
</feature>
<name>A0A132A5W3_SARSC</name>
<evidence type="ECO:0000259" key="7">
    <source>
        <dbReference type="SMART" id="SM00093"/>
    </source>
</evidence>
<evidence type="ECO:0000256" key="6">
    <source>
        <dbReference type="SAM" id="MobiDB-lite"/>
    </source>
</evidence>
<reference evidence="8 9" key="1">
    <citation type="journal article" date="2015" name="Parasit. Vectors">
        <title>Draft genome of the scabies mite.</title>
        <authorList>
            <person name="Rider S.D.Jr."/>
            <person name="Morgan M.S."/>
            <person name="Arlian L.G."/>
        </authorList>
    </citation>
    <scope>NUCLEOTIDE SEQUENCE [LARGE SCALE GENOMIC DNA]</scope>
    <source>
        <strain evidence="8">Arlian Lab</strain>
    </source>
</reference>
<dbReference type="AlphaFoldDB" id="A0A132A5W3"/>
<accession>A0A132A5W3</accession>
<evidence type="ECO:0000256" key="1">
    <source>
        <dbReference type="ARBA" id="ARBA00009500"/>
    </source>
</evidence>
<feature type="compositionally biased region" description="Basic and acidic residues" evidence="6">
    <location>
        <begin position="477"/>
        <end position="488"/>
    </location>
</feature>
<gene>
    <name evidence="8" type="ORF">QR98_0048330</name>
</gene>
<dbReference type="InterPro" id="IPR036186">
    <property type="entry name" value="Serpin_sf"/>
</dbReference>
<dbReference type="Proteomes" id="UP000616769">
    <property type="component" value="Unassembled WGS sequence"/>
</dbReference>
<evidence type="ECO:0000313" key="8">
    <source>
        <dbReference type="EMBL" id="KPM06358.1"/>
    </source>
</evidence>
<dbReference type="Pfam" id="PF00079">
    <property type="entry name" value="Serpin"/>
    <property type="match status" value="2"/>
</dbReference>
<sequence length="551" mass="63731">MRRLASSLNQFGFDSFRYLSNASETDNFAICPFCIGSSLTMLMIGLINNLTDSEQNDAIYLDRSDYRTLFDSLRSVLYLSTMQPQEINLAFLDLMRHLNVNLPKQSNIPIVFDLYRENRKRNDRTVLVNQVYIQRYLPINFRYHSLIRKFYRTPVRRLDFTYGVAEESRQHINALVEHITAGNIKNLIESEFSEPTSIQLLFISGLFFKGQLDFRQFDSRSKNRRSIFTRYWQIRSPFFATNKNPFQFVPMDPNRFQSMSKPIHAPFKPWLVNKLPLLSHGQTITSDTATISEELSSDSNRTSSQTAPIESNSSIVDKDSIDSSLHKDFDPFKPLELSGTKTKQSIRLRYKWSSYLQAKILEMPFTENFLSMLVLLPDRSDSLSTIISKLNAQIITDLMHDLKIHNFEIEMPPINLTFSISDLRKFFDGIGISKTFDPFVREKFAGTDLIDIVDVVRIFHKTVLIIDSLEEKTDRSDVSKRSTINDEKNQDDDVFSESIHQESLSNPIGSKAQNMRNEKVIESERLDLVDRHFLFLIIDNISGLILALGKI</sequence>